<dbReference type="PANTHER" id="PTHR40627">
    <property type="entry name" value="INDOLE PRENYLTRANSFERASE TDIB-RELATED"/>
    <property type="match status" value="1"/>
</dbReference>
<dbReference type="Pfam" id="PF11991">
    <property type="entry name" value="Trp_DMAT"/>
    <property type="match status" value="1"/>
</dbReference>
<evidence type="ECO:0000256" key="2">
    <source>
        <dbReference type="ARBA" id="ARBA00022679"/>
    </source>
</evidence>
<dbReference type="EMBL" id="LUEZ02000013">
    <property type="protein sequence ID" value="RDB27925.1"/>
    <property type="molecule type" value="Genomic_DNA"/>
</dbReference>
<dbReference type="GO" id="GO:0009820">
    <property type="term" value="P:alkaloid metabolic process"/>
    <property type="evidence" value="ECO:0007669"/>
    <property type="project" value="InterPro"/>
</dbReference>
<comment type="caution">
    <text evidence="3">The sequence shown here is derived from an EMBL/GenBank/DDBJ whole genome shotgun (WGS) entry which is preliminary data.</text>
</comment>
<evidence type="ECO:0000313" key="3">
    <source>
        <dbReference type="EMBL" id="RDB27925.1"/>
    </source>
</evidence>
<reference evidence="3" key="1">
    <citation type="submission" date="2018-04" db="EMBL/GenBank/DDBJ databases">
        <title>Whole genome sequencing of Hypsizygus marmoreus.</title>
        <authorList>
            <person name="Choi I.-G."/>
            <person name="Min B."/>
            <person name="Kim J.-G."/>
            <person name="Kim S."/>
            <person name="Oh Y.-L."/>
            <person name="Kong W.-S."/>
            <person name="Park H."/>
            <person name="Jeong J."/>
            <person name="Song E.-S."/>
        </authorList>
    </citation>
    <scope>NUCLEOTIDE SEQUENCE [LARGE SCALE GENOMIC DNA]</scope>
    <source>
        <strain evidence="3">51987-8</strain>
    </source>
</reference>
<organism evidence="3 4">
    <name type="scientific">Hypsizygus marmoreus</name>
    <name type="common">White beech mushroom</name>
    <name type="synonym">Agaricus marmoreus</name>
    <dbReference type="NCBI Taxonomy" id="39966"/>
    <lineage>
        <taxon>Eukaryota</taxon>
        <taxon>Fungi</taxon>
        <taxon>Dikarya</taxon>
        <taxon>Basidiomycota</taxon>
        <taxon>Agaricomycotina</taxon>
        <taxon>Agaricomycetes</taxon>
        <taxon>Agaricomycetidae</taxon>
        <taxon>Agaricales</taxon>
        <taxon>Tricholomatineae</taxon>
        <taxon>Lyophyllaceae</taxon>
        <taxon>Hypsizygus</taxon>
    </lineage>
</organism>
<evidence type="ECO:0000256" key="1">
    <source>
        <dbReference type="ARBA" id="ARBA00010209"/>
    </source>
</evidence>
<dbReference type="SFLD" id="SFLDS00036">
    <property type="entry name" value="Aromatic_Prenyltransferase"/>
    <property type="match status" value="1"/>
</dbReference>
<protein>
    <submittedName>
        <fullName evidence="3">7-dimethylallyltryptophan synthase</fullName>
    </submittedName>
</protein>
<dbReference type="Proteomes" id="UP000076154">
    <property type="component" value="Unassembled WGS sequence"/>
</dbReference>
<dbReference type="PANTHER" id="PTHR40627:SF4">
    <property type="entry name" value="PRENYLTRANSFERASE ASQH1-RELATED"/>
    <property type="match status" value="1"/>
</dbReference>
<evidence type="ECO:0000313" key="4">
    <source>
        <dbReference type="Proteomes" id="UP000076154"/>
    </source>
</evidence>
<dbReference type="NCBIfam" id="TIGR03429">
    <property type="entry name" value="arom_pren_DMATS"/>
    <property type="match status" value="1"/>
</dbReference>
<keyword evidence="2" id="KW-0808">Transferase</keyword>
<keyword evidence="4" id="KW-1185">Reference proteome</keyword>
<dbReference type="SFLD" id="SFLDG01162">
    <property type="entry name" value="I"/>
    <property type="match status" value="1"/>
</dbReference>
<dbReference type="AlphaFoldDB" id="A0A369K5I9"/>
<dbReference type="CDD" id="cd13929">
    <property type="entry name" value="PT-DMATS_CymD"/>
    <property type="match status" value="1"/>
</dbReference>
<comment type="similarity">
    <text evidence="1">Belongs to the tryptophan dimethylallyltransferase family.</text>
</comment>
<accession>A0A369K5I9</accession>
<name>A0A369K5I9_HYPMA</name>
<dbReference type="InterPro" id="IPR033964">
    <property type="entry name" value="ABBA"/>
</dbReference>
<dbReference type="InterPro" id="IPR017795">
    <property type="entry name" value="ABBA_NscD-like"/>
</dbReference>
<dbReference type="OrthoDB" id="3354387at2759"/>
<dbReference type="InParanoid" id="A0A369K5I9"/>
<dbReference type="GO" id="GO:0016765">
    <property type="term" value="F:transferase activity, transferring alkyl or aryl (other than methyl) groups"/>
    <property type="evidence" value="ECO:0007669"/>
    <property type="project" value="InterPro"/>
</dbReference>
<gene>
    <name evidence="3" type="primary">etpPT_0</name>
    <name evidence="3" type="ORF">Hypma_002142</name>
</gene>
<proteinExistence type="inferred from homology"/>
<sequence>MSQFPIDFSQFWKDGRYFAQVPTFNPLQKKTPSDGSLVGDVVAVTTDLLGGSYKLGTVASPLKPLKPHDELEVYDALTQILPVLSTQSDFYWKLVGRSLASQLSTAKYPIRSQTSHLVFWWARLGGIMGATSIAGRVGGQSDCTSDGSNLEYSWAIPRNTDPAEDSNRRIRFTIDPFHPEFGHRIAGGAVLDYLYSDEGSLGLIKKEPGSKDWKDTIEKWLFPNIASTEELVEGATYMIAFDMEPSGEITLKMYYLPPYPPLHGSAPKDQVAAYRVTDNMEPFKKLVKQLHPSLEAPFKMFSDYIAGPGKDSGMMWVMIACDIINLEKNRLKLYMISQRTTLKDMIYDMTLGGQLTGPRVDDAMKNFAKFFTRLFPYAKSDDTALVHENNIPEADEDGRLVRSGVPMMYYYEFFVGELVPYPKIYFFMDHFSKNDLETAKSTELFFKDIGKPGHDGWLTEALAHANPHRPLEKRNGLHTMVSFGTKPTGWEVTNYYSAEVYAAERHAI</sequence>